<dbReference type="RefSeq" id="XP_012899524.1">
    <property type="nucleotide sequence ID" value="XM_013044070.1"/>
</dbReference>
<keyword evidence="3" id="KW-1185">Reference proteome</keyword>
<dbReference type="Gene3D" id="3.30.530.20">
    <property type="match status" value="1"/>
</dbReference>
<dbReference type="SUPFAM" id="SSF55961">
    <property type="entry name" value="Bet v1-like"/>
    <property type="match status" value="1"/>
</dbReference>
<feature type="domain" description="Phosphatidylinositol transfer protein N-terminal" evidence="1">
    <location>
        <begin position="5"/>
        <end position="234"/>
    </location>
</feature>
<dbReference type="PANTHER" id="PTHR10658">
    <property type="entry name" value="PHOSPHATIDYLINOSITOL TRANSFER PROTEIN"/>
    <property type="match status" value="1"/>
</dbReference>
<evidence type="ECO:0000259" key="1">
    <source>
        <dbReference type="Pfam" id="PF02121"/>
    </source>
</evidence>
<dbReference type="GeneID" id="24922056"/>
<name>D8MBN7_BLAHO</name>
<dbReference type="InterPro" id="IPR023393">
    <property type="entry name" value="START-like_dom_sf"/>
</dbReference>
<accession>D8MBN7</accession>
<proteinExistence type="predicted"/>
<dbReference type="GO" id="GO:0005548">
    <property type="term" value="F:phospholipid transporter activity"/>
    <property type="evidence" value="ECO:0007669"/>
    <property type="project" value="InterPro"/>
</dbReference>
<dbReference type="InterPro" id="IPR001666">
    <property type="entry name" value="PI_transfer"/>
</dbReference>
<evidence type="ECO:0000313" key="2">
    <source>
        <dbReference type="EMBL" id="CBK25476.2"/>
    </source>
</evidence>
<sequence length="250" mass="29459">MANLEATGGGEGVEWLKNEPYDNTDGHWDLKIDGYSVPKNKGQYTLKHYLVASKVPGWLTKLLPAEAMILEEEAWCSDDYRYSVFTNGYLSRQKFHIILEMKILKNDKGENDNVFNLSEEEKKQRYVEFYDMCDVYKSETIPESEDLTKLKIDNIPGSPLQPGWYKNWDINNMSCQYWLLHIDFKFFGFQTIGENMVYNQQCYMNRVCERQMTSTIDKWKNLTIEDIRKMESENMEELKEKIKSKEIALA</sequence>
<reference evidence="2" key="1">
    <citation type="submission" date="2010-02" db="EMBL/GenBank/DDBJ databases">
        <title>Sequencing and annotation of the Blastocystis hominis genome.</title>
        <authorList>
            <person name="Wincker P."/>
        </authorList>
    </citation>
    <scope>NUCLEOTIDE SEQUENCE</scope>
    <source>
        <strain evidence="2">Singapore isolate B</strain>
    </source>
</reference>
<dbReference type="Pfam" id="PF02121">
    <property type="entry name" value="IP_trans"/>
    <property type="match status" value="1"/>
</dbReference>
<organism evidence="2">
    <name type="scientific">Blastocystis hominis</name>
    <dbReference type="NCBI Taxonomy" id="12968"/>
    <lineage>
        <taxon>Eukaryota</taxon>
        <taxon>Sar</taxon>
        <taxon>Stramenopiles</taxon>
        <taxon>Bigyra</taxon>
        <taxon>Opalozoa</taxon>
        <taxon>Opalinata</taxon>
        <taxon>Blastocystidae</taxon>
        <taxon>Blastocystis</taxon>
    </lineage>
</organism>
<gene>
    <name evidence="2" type="ORF">GSBLH_T00005074001</name>
</gene>
<dbReference type="PANTHER" id="PTHR10658:SF11">
    <property type="entry name" value="VIBRATOR, ISOFORM B"/>
    <property type="match status" value="1"/>
</dbReference>
<dbReference type="InParanoid" id="D8MBN7"/>
<dbReference type="InterPro" id="IPR055261">
    <property type="entry name" value="PI_transfer_N"/>
</dbReference>
<dbReference type="Proteomes" id="UP000008312">
    <property type="component" value="Unassembled WGS sequence"/>
</dbReference>
<protein>
    <recommendedName>
        <fullName evidence="1">Phosphatidylinositol transfer protein N-terminal domain-containing protein</fullName>
    </recommendedName>
</protein>
<dbReference type="AlphaFoldDB" id="D8MBN7"/>
<dbReference type="EMBL" id="FN668691">
    <property type="protein sequence ID" value="CBK25476.2"/>
    <property type="molecule type" value="Genomic_DNA"/>
</dbReference>
<evidence type="ECO:0000313" key="3">
    <source>
        <dbReference type="Proteomes" id="UP000008312"/>
    </source>
</evidence>
<dbReference type="OrthoDB" id="18453at2759"/>